<dbReference type="OrthoDB" id="26202at2"/>
<gene>
    <name evidence="11" type="ORF">RT97_29375</name>
</gene>
<dbReference type="EMBL" id="JXQQ01000119">
    <property type="protein sequence ID" value="KIQ17701.1"/>
    <property type="molecule type" value="Genomic_DNA"/>
</dbReference>
<evidence type="ECO:0000256" key="3">
    <source>
        <dbReference type="ARBA" id="ARBA00022475"/>
    </source>
</evidence>
<dbReference type="PANTHER" id="PTHR35011">
    <property type="entry name" value="2,3-DIKETO-L-GULONATE TRAP TRANSPORTER SMALL PERMEASE PROTEIN YIAM"/>
    <property type="match status" value="1"/>
</dbReference>
<evidence type="ECO:0000256" key="2">
    <source>
        <dbReference type="ARBA" id="ARBA00022448"/>
    </source>
</evidence>
<organism evidence="11 12">
    <name type="scientific">Variovorax paradoxus</name>
    <dbReference type="NCBI Taxonomy" id="34073"/>
    <lineage>
        <taxon>Bacteria</taxon>
        <taxon>Pseudomonadati</taxon>
        <taxon>Pseudomonadota</taxon>
        <taxon>Betaproteobacteria</taxon>
        <taxon>Burkholderiales</taxon>
        <taxon>Comamonadaceae</taxon>
        <taxon>Variovorax</taxon>
    </lineage>
</organism>
<keyword evidence="7 9" id="KW-0472">Membrane</keyword>
<protein>
    <recommendedName>
        <fullName evidence="9">TRAP transporter small permease protein</fullName>
    </recommendedName>
</protein>
<feature type="transmembrane region" description="Helical" evidence="9">
    <location>
        <begin position="46"/>
        <end position="64"/>
    </location>
</feature>
<dbReference type="AlphaFoldDB" id="A0A0D0LCE2"/>
<evidence type="ECO:0000256" key="4">
    <source>
        <dbReference type="ARBA" id="ARBA00022519"/>
    </source>
</evidence>
<keyword evidence="3" id="KW-1003">Cell membrane</keyword>
<dbReference type="PANTHER" id="PTHR35011:SF10">
    <property type="entry name" value="TRAP TRANSPORTER SMALL PERMEASE PROTEIN"/>
    <property type="match status" value="1"/>
</dbReference>
<keyword evidence="2 9" id="KW-0813">Transport</keyword>
<dbReference type="RefSeq" id="WP_042582393.1">
    <property type="nucleotide sequence ID" value="NZ_JXQQ01000119.1"/>
</dbReference>
<dbReference type="GO" id="GO:0015740">
    <property type="term" value="P:C4-dicarboxylate transport"/>
    <property type="evidence" value="ECO:0007669"/>
    <property type="project" value="TreeGrafter"/>
</dbReference>
<keyword evidence="6 9" id="KW-1133">Transmembrane helix</keyword>
<feature type="transmembrane region" description="Helical" evidence="9">
    <location>
        <begin position="125"/>
        <end position="146"/>
    </location>
</feature>
<keyword evidence="4 9" id="KW-0997">Cell inner membrane</keyword>
<dbReference type="Proteomes" id="UP000032067">
    <property type="component" value="Unassembled WGS sequence"/>
</dbReference>
<comment type="subcellular location">
    <subcellularLocation>
        <location evidence="1 9">Cell inner membrane</location>
        <topology evidence="1 9">Multi-pass membrane protein</topology>
    </subcellularLocation>
</comment>
<feature type="transmembrane region" description="Helical" evidence="9">
    <location>
        <begin position="12"/>
        <end position="34"/>
    </location>
</feature>
<evidence type="ECO:0000256" key="8">
    <source>
        <dbReference type="ARBA" id="ARBA00038436"/>
    </source>
</evidence>
<keyword evidence="5 9" id="KW-0812">Transmembrane</keyword>
<comment type="similarity">
    <text evidence="8 9">Belongs to the TRAP transporter small permease family.</text>
</comment>
<dbReference type="GO" id="GO:0005886">
    <property type="term" value="C:plasma membrane"/>
    <property type="evidence" value="ECO:0007669"/>
    <property type="project" value="UniProtKB-SubCell"/>
</dbReference>
<name>A0A0D0LCE2_VARPD</name>
<sequence>MRRFLDRLYDGAGALGAFCVFLIFVLMILAGVGRQMNWHVSGLNDIVSWLCAAAAFFAMAHAFRHGDFVRVTLLLEAVSPKARRALDVTCLLIAAVSVAYLTYWATSFTYESYEFAEMATGLVVIPIWIPQSTFVIGCWLLLIAMVDELVGVVRGEKPSYQRAIEERHAAGDFSSDV</sequence>
<comment type="subunit">
    <text evidence="9">The complex comprises the extracytoplasmic solute receptor protein and the two transmembrane proteins.</text>
</comment>
<evidence type="ECO:0000256" key="9">
    <source>
        <dbReference type="RuleBase" id="RU369079"/>
    </source>
</evidence>
<comment type="caution">
    <text evidence="11">The sequence shown here is derived from an EMBL/GenBank/DDBJ whole genome shotgun (WGS) entry which is preliminary data.</text>
</comment>
<evidence type="ECO:0000313" key="12">
    <source>
        <dbReference type="Proteomes" id="UP000032067"/>
    </source>
</evidence>
<evidence type="ECO:0000259" key="10">
    <source>
        <dbReference type="Pfam" id="PF04290"/>
    </source>
</evidence>
<evidence type="ECO:0000256" key="1">
    <source>
        <dbReference type="ARBA" id="ARBA00004429"/>
    </source>
</evidence>
<feature type="transmembrane region" description="Helical" evidence="9">
    <location>
        <begin position="85"/>
        <end position="105"/>
    </location>
</feature>
<accession>A0A0D0LCE2</accession>
<evidence type="ECO:0000256" key="6">
    <source>
        <dbReference type="ARBA" id="ARBA00022989"/>
    </source>
</evidence>
<dbReference type="Pfam" id="PF04290">
    <property type="entry name" value="DctQ"/>
    <property type="match status" value="1"/>
</dbReference>
<feature type="domain" description="Tripartite ATP-independent periplasmic transporters DctQ component" evidence="10">
    <location>
        <begin position="23"/>
        <end position="154"/>
    </location>
</feature>
<comment type="function">
    <text evidence="9">Part of the tripartite ATP-independent periplasmic (TRAP) transport system.</text>
</comment>
<evidence type="ECO:0000313" key="11">
    <source>
        <dbReference type="EMBL" id="KIQ17701.1"/>
    </source>
</evidence>
<evidence type="ECO:0000256" key="5">
    <source>
        <dbReference type="ARBA" id="ARBA00022692"/>
    </source>
</evidence>
<dbReference type="GO" id="GO:0022857">
    <property type="term" value="F:transmembrane transporter activity"/>
    <property type="evidence" value="ECO:0007669"/>
    <property type="project" value="UniProtKB-UniRule"/>
</dbReference>
<evidence type="ECO:0000256" key="7">
    <source>
        <dbReference type="ARBA" id="ARBA00023136"/>
    </source>
</evidence>
<dbReference type="InterPro" id="IPR007387">
    <property type="entry name" value="TRAP_DctQ"/>
</dbReference>
<dbReference type="InterPro" id="IPR055348">
    <property type="entry name" value="DctQ"/>
</dbReference>
<reference evidence="11 12" key="1">
    <citation type="submission" date="2014-12" db="EMBL/GenBank/DDBJ databases">
        <title>16Stimator: statistical estimation of ribosomal gene copy numbers from draft genome assemblies.</title>
        <authorList>
            <person name="Perisin M.A."/>
            <person name="Vetter M."/>
            <person name="Gilbert J.A."/>
            <person name="Bergelson J."/>
        </authorList>
    </citation>
    <scope>NUCLEOTIDE SEQUENCE [LARGE SCALE GENOMIC DNA]</scope>
    <source>
        <strain evidence="11 12">MEDvA23</strain>
    </source>
</reference>
<proteinExistence type="inferred from homology"/>